<keyword evidence="2" id="KW-1185">Reference proteome</keyword>
<keyword evidence="1" id="KW-0378">Hydrolase</keyword>
<comment type="caution">
    <text evidence="1">The sequence shown here is derived from an EMBL/GenBank/DDBJ whole genome shotgun (WGS) entry which is preliminary data.</text>
</comment>
<evidence type="ECO:0000313" key="2">
    <source>
        <dbReference type="Proteomes" id="UP000269573"/>
    </source>
</evidence>
<evidence type="ECO:0000313" key="1">
    <source>
        <dbReference type="EMBL" id="RNB88287.1"/>
    </source>
</evidence>
<dbReference type="InterPro" id="IPR029058">
    <property type="entry name" value="AB_hydrolase_fold"/>
</dbReference>
<dbReference type="Pfam" id="PF00756">
    <property type="entry name" value="Esterase"/>
    <property type="match status" value="1"/>
</dbReference>
<dbReference type="InterPro" id="IPR050583">
    <property type="entry name" value="Mycobacterial_A85_antigen"/>
</dbReference>
<dbReference type="InterPro" id="IPR000801">
    <property type="entry name" value="Esterase-like"/>
</dbReference>
<dbReference type="Proteomes" id="UP000269573">
    <property type="component" value="Unassembled WGS sequence"/>
</dbReference>
<dbReference type="PANTHER" id="PTHR48098:SF6">
    <property type="entry name" value="FERRI-BACILLIBACTIN ESTERASE BESA"/>
    <property type="match status" value="1"/>
</dbReference>
<dbReference type="RefSeq" id="WP_122922406.1">
    <property type="nucleotide sequence ID" value="NZ_RHHU01000003.1"/>
</dbReference>
<proteinExistence type="predicted"/>
<gene>
    <name evidence="1" type="ORF">EDM59_03920</name>
</gene>
<reference evidence="1 2" key="1">
    <citation type="submission" date="2018-10" db="EMBL/GenBank/DDBJ databases">
        <title>Phylogenomics of Brevibacillus.</title>
        <authorList>
            <person name="Dunlap C."/>
        </authorList>
    </citation>
    <scope>NUCLEOTIDE SEQUENCE [LARGE SCALE GENOMIC DNA]</scope>
    <source>
        <strain evidence="1 2">JCM 15774</strain>
    </source>
</reference>
<dbReference type="SUPFAM" id="SSF53474">
    <property type="entry name" value="alpha/beta-Hydrolases"/>
    <property type="match status" value="1"/>
</dbReference>
<dbReference type="Gene3D" id="3.40.50.1820">
    <property type="entry name" value="alpha/beta hydrolase"/>
    <property type="match status" value="1"/>
</dbReference>
<dbReference type="PANTHER" id="PTHR48098">
    <property type="entry name" value="ENTEROCHELIN ESTERASE-RELATED"/>
    <property type="match status" value="1"/>
</dbReference>
<dbReference type="AlphaFoldDB" id="A0A3M8DMQ7"/>
<dbReference type="EMBL" id="RHHU01000003">
    <property type="protein sequence ID" value="RNB88287.1"/>
    <property type="molecule type" value="Genomic_DNA"/>
</dbReference>
<sequence length="247" mass="28212">MLGKLDTHRLEERVLYVYTPPSYEKSPEATYPLMIVQDGQYLFMDSMVELEADFVSGVTQEIIFVGIEPNGRDQEYTPWPAPPLRAGESFGGQGDQYLQLVTETVLPFVKEQYRVVDDSEQTGITGGSLGALISLYAAFQKPNDFGRFALMSASLWYEKFLDFIQDHSFAQSSLRLYMYVGEQEGVGRETLQRFMVPNTKKTYELLKDKVPGGIENIRFETDPDGVHDHSYFNRYFPNALRFLYPGS</sequence>
<name>A0A3M8DMQ7_9BACL</name>
<accession>A0A3M8DMQ7</accession>
<dbReference type="GO" id="GO:0016787">
    <property type="term" value="F:hydrolase activity"/>
    <property type="evidence" value="ECO:0007669"/>
    <property type="project" value="UniProtKB-KW"/>
</dbReference>
<organism evidence="1 2">
    <name type="scientific">Brevibacillus nitrificans</name>
    <dbReference type="NCBI Taxonomy" id="651560"/>
    <lineage>
        <taxon>Bacteria</taxon>
        <taxon>Bacillati</taxon>
        <taxon>Bacillota</taxon>
        <taxon>Bacilli</taxon>
        <taxon>Bacillales</taxon>
        <taxon>Paenibacillaceae</taxon>
        <taxon>Brevibacillus</taxon>
    </lineage>
</organism>
<protein>
    <submittedName>
        <fullName evidence="1">Alpha/beta hydrolase</fullName>
    </submittedName>
</protein>